<accession>A0AAE0ML25</accession>
<evidence type="ECO:0000256" key="1">
    <source>
        <dbReference type="SAM" id="MobiDB-lite"/>
    </source>
</evidence>
<feature type="region of interest" description="Disordered" evidence="1">
    <location>
        <begin position="170"/>
        <end position="200"/>
    </location>
</feature>
<evidence type="ECO:0000313" key="3">
    <source>
        <dbReference type="EMBL" id="KAK3335628.1"/>
    </source>
</evidence>
<dbReference type="AlphaFoldDB" id="A0AAE0ML25"/>
<keyword evidence="2" id="KW-0812">Transmembrane</keyword>
<proteinExistence type="predicted"/>
<name>A0AAE0ML25_9PEZI</name>
<dbReference type="EMBL" id="JAUEPO010000001">
    <property type="protein sequence ID" value="KAK3335628.1"/>
    <property type="molecule type" value="Genomic_DNA"/>
</dbReference>
<organism evidence="3 4">
    <name type="scientific">Cercophora scortea</name>
    <dbReference type="NCBI Taxonomy" id="314031"/>
    <lineage>
        <taxon>Eukaryota</taxon>
        <taxon>Fungi</taxon>
        <taxon>Dikarya</taxon>
        <taxon>Ascomycota</taxon>
        <taxon>Pezizomycotina</taxon>
        <taxon>Sordariomycetes</taxon>
        <taxon>Sordariomycetidae</taxon>
        <taxon>Sordariales</taxon>
        <taxon>Lasiosphaeriaceae</taxon>
        <taxon>Cercophora</taxon>
    </lineage>
</organism>
<protein>
    <submittedName>
        <fullName evidence="3">Uncharacterized protein</fullName>
    </submittedName>
</protein>
<dbReference type="Proteomes" id="UP001286456">
    <property type="component" value="Unassembled WGS sequence"/>
</dbReference>
<evidence type="ECO:0000313" key="4">
    <source>
        <dbReference type="Proteomes" id="UP001286456"/>
    </source>
</evidence>
<gene>
    <name evidence="3" type="ORF">B0T19DRAFT_436464</name>
</gene>
<evidence type="ECO:0000256" key="2">
    <source>
        <dbReference type="SAM" id="Phobius"/>
    </source>
</evidence>
<sequence>MEFIISARELLNTALAGSSGLDAHGGEALWWLLAQIAAPIWVGILLADLFSIALQRFKTPNPRRRIEPLPPMAFVEPHIPHLPDPPDLVDLSDLRDHVAPPLPRNGFQAATSLHELEFLFELLDARENAPFLATDNGFAPDNNQPVDEQEQLGNEVEDLEASQESLLSIATASEPATSDDEINEPETHGEPTIAHDAPRTVAEGWWLPGLHVSYSPS</sequence>
<keyword evidence="4" id="KW-1185">Reference proteome</keyword>
<keyword evidence="2" id="KW-0472">Membrane</keyword>
<comment type="caution">
    <text evidence="3">The sequence shown here is derived from an EMBL/GenBank/DDBJ whole genome shotgun (WGS) entry which is preliminary data.</text>
</comment>
<feature type="transmembrane region" description="Helical" evidence="2">
    <location>
        <begin position="28"/>
        <end position="54"/>
    </location>
</feature>
<keyword evidence="2" id="KW-1133">Transmembrane helix</keyword>
<reference evidence="3" key="2">
    <citation type="submission" date="2023-06" db="EMBL/GenBank/DDBJ databases">
        <authorList>
            <consortium name="Lawrence Berkeley National Laboratory"/>
            <person name="Haridas S."/>
            <person name="Hensen N."/>
            <person name="Bonometti L."/>
            <person name="Westerberg I."/>
            <person name="Brannstrom I.O."/>
            <person name="Guillou S."/>
            <person name="Cros-Aarteil S."/>
            <person name="Calhoun S."/>
            <person name="Kuo A."/>
            <person name="Mondo S."/>
            <person name="Pangilinan J."/>
            <person name="Riley R."/>
            <person name="Labutti K."/>
            <person name="Andreopoulos B."/>
            <person name="Lipzen A."/>
            <person name="Chen C."/>
            <person name="Yanf M."/>
            <person name="Daum C."/>
            <person name="Ng V."/>
            <person name="Clum A."/>
            <person name="Steindorff A."/>
            <person name="Ohm R."/>
            <person name="Martin F."/>
            <person name="Silar P."/>
            <person name="Natvig D."/>
            <person name="Lalanne C."/>
            <person name="Gautier V."/>
            <person name="Ament-Velasquez S.L."/>
            <person name="Kruys A."/>
            <person name="Hutchinson M.I."/>
            <person name="Powell A.J."/>
            <person name="Barry K."/>
            <person name="Miller A.N."/>
            <person name="Grigoriev I.V."/>
            <person name="Debuchy R."/>
            <person name="Gladieux P."/>
            <person name="Thoren M.H."/>
            <person name="Johannesson H."/>
        </authorList>
    </citation>
    <scope>NUCLEOTIDE SEQUENCE</scope>
    <source>
        <strain evidence="3">SMH4131-1</strain>
    </source>
</reference>
<reference evidence="3" key="1">
    <citation type="journal article" date="2023" name="Mol. Phylogenet. Evol.">
        <title>Genome-scale phylogeny and comparative genomics of the fungal order Sordariales.</title>
        <authorList>
            <person name="Hensen N."/>
            <person name="Bonometti L."/>
            <person name="Westerberg I."/>
            <person name="Brannstrom I.O."/>
            <person name="Guillou S."/>
            <person name="Cros-Aarteil S."/>
            <person name="Calhoun S."/>
            <person name="Haridas S."/>
            <person name="Kuo A."/>
            <person name="Mondo S."/>
            <person name="Pangilinan J."/>
            <person name="Riley R."/>
            <person name="LaButti K."/>
            <person name="Andreopoulos B."/>
            <person name="Lipzen A."/>
            <person name="Chen C."/>
            <person name="Yan M."/>
            <person name="Daum C."/>
            <person name="Ng V."/>
            <person name="Clum A."/>
            <person name="Steindorff A."/>
            <person name="Ohm R.A."/>
            <person name="Martin F."/>
            <person name="Silar P."/>
            <person name="Natvig D.O."/>
            <person name="Lalanne C."/>
            <person name="Gautier V."/>
            <person name="Ament-Velasquez S.L."/>
            <person name="Kruys A."/>
            <person name="Hutchinson M.I."/>
            <person name="Powell A.J."/>
            <person name="Barry K."/>
            <person name="Miller A.N."/>
            <person name="Grigoriev I.V."/>
            <person name="Debuchy R."/>
            <person name="Gladieux P."/>
            <person name="Hiltunen Thoren M."/>
            <person name="Johannesson H."/>
        </authorList>
    </citation>
    <scope>NUCLEOTIDE SEQUENCE</scope>
    <source>
        <strain evidence="3">SMH4131-1</strain>
    </source>
</reference>